<organism evidence="3 4">
    <name type="scientific">Maioricimonas rarisocia</name>
    <dbReference type="NCBI Taxonomy" id="2528026"/>
    <lineage>
        <taxon>Bacteria</taxon>
        <taxon>Pseudomonadati</taxon>
        <taxon>Planctomycetota</taxon>
        <taxon>Planctomycetia</taxon>
        <taxon>Planctomycetales</taxon>
        <taxon>Planctomycetaceae</taxon>
        <taxon>Maioricimonas</taxon>
    </lineage>
</organism>
<evidence type="ECO:0000313" key="3">
    <source>
        <dbReference type="EMBL" id="QDU37274.1"/>
    </source>
</evidence>
<evidence type="ECO:0000256" key="1">
    <source>
        <dbReference type="SAM" id="MobiDB-lite"/>
    </source>
</evidence>
<reference evidence="3 4" key="1">
    <citation type="submission" date="2019-02" db="EMBL/GenBank/DDBJ databases">
        <title>Deep-cultivation of Planctomycetes and their phenomic and genomic characterization uncovers novel biology.</title>
        <authorList>
            <person name="Wiegand S."/>
            <person name="Jogler M."/>
            <person name="Boedeker C."/>
            <person name="Pinto D."/>
            <person name="Vollmers J."/>
            <person name="Rivas-Marin E."/>
            <person name="Kohn T."/>
            <person name="Peeters S.H."/>
            <person name="Heuer A."/>
            <person name="Rast P."/>
            <person name="Oberbeckmann S."/>
            <person name="Bunk B."/>
            <person name="Jeske O."/>
            <person name="Meyerdierks A."/>
            <person name="Storesund J.E."/>
            <person name="Kallscheuer N."/>
            <person name="Luecker S."/>
            <person name="Lage O.M."/>
            <person name="Pohl T."/>
            <person name="Merkel B.J."/>
            <person name="Hornburger P."/>
            <person name="Mueller R.-W."/>
            <person name="Bruemmer F."/>
            <person name="Labrenz M."/>
            <person name="Spormann A.M."/>
            <person name="Op den Camp H."/>
            <person name="Overmann J."/>
            <person name="Amann R."/>
            <person name="Jetten M.S.M."/>
            <person name="Mascher T."/>
            <person name="Medema M.H."/>
            <person name="Devos D.P."/>
            <person name="Kaster A.-K."/>
            <person name="Ovreas L."/>
            <person name="Rohde M."/>
            <person name="Galperin M.Y."/>
            <person name="Jogler C."/>
        </authorList>
    </citation>
    <scope>NUCLEOTIDE SEQUENCE [LARGE SCALE GENOMIC DNA]</scope>
    <source>
        <strain evidence="3 4">Mal4</strain>
    </source>
</reference>
<proteinExistence type="predicted"/>
<feature type="transmembrane region" description="Helical" evidence="2">
    <location>
        <begin position="34"/>
        <end position="55"/>
    </location>
</feature>
<evidence type="ECO:0000313" key="4">
    <source>
        <dbReference type="Proteomes" id="UP000320496"/>
    </source>
</evidence>
<feature type="region of interest" description="Disordered" evidence="1">
    <location>
        <begin position="1"/>
        <end position="20"/>
    </location>
</feature>
<gene>
    <name evidence="3" type="ORF">Mal4_15840</name>
</gene>
<dbReference type="KEGG" id="mri:Mal4_15840"/>
<keyword evidence="2" id="KW-0472">Membrane</keyword>
<name>A0A517Z468_9PLAN</name>
<protein>
    <submittedName>
        <fullName evidence="3">Uncharacterized protein</fullName>
    </submittedName>
</protein>
<dbReference type="Proteomes" id="UP000320496">
    <property type="component" value="Chromosome"/>
</dbReference>
<evidence type="ECO:0000256" key="2">
    <source>
        <dbReference type="SAM" id="Phobius"/>
    </source>
</evidence>
<dbReference type="AlphaFoldDB" id="A0A517Z468"/>
<dbReference type="EMBL" id="CP036275">
    <property type="protein sequence ID" value="QDU37274.1"/>
    <property type="molecule type" value="Genomic_DNA"/>
</dbReference>
<keyword evidence="2" id="KW-0812">Transmembrane</keyword>
<keyword evidence="4" id="KW-1185">Reference proteome</keyword>
<accession>A0A517Z468</accession>
<sequence>MTPDSPATSDSPAGKSPADLADVARQMRRRTIDLLGIGIVAIGCLTVASYVSEWWRAESGPSVPPIQSAGWDDASGTMLQFGTMQHALHRQTIQGSRDQALTRLAENCRDAASSGKNAISDNGPDPIPAEEQRLLDLLQARVPDDVFPDGARRHNIDGLLPMVVITGDPTSVDTQSSASTAAKSRRVLSWGIAVPVDESQWSLMTLQPAGKPSAENAKSPSLPFPTEARRTIDITGHDGSRLVSFRGDGPGKQWVRELDRQFLHEKWKPLRSWSQSQHGNWSASYVQDDDSQRTQADLQLAREPGGDWVGILQMTPRH</sequence>
<keyword evidence="2" id="KW-1133">Transmembrane helix</keyword>
<feature type="compositionally biased region" description="Polar residues" evidence="1">
    <location>
        <begin position="1"/>
        <end position="11"/>
    </location>
</feature>